<dbReference type="EMBL" id="QYAC01000002">
    <property type="protein sequence ID" value="MBL3678517.1"/>
    <property type="molecule type" value="Genomic_DNA"/>
</dbReference>
<feature type="domain" description="Septum formation-related" evidence="1">
    <location>
        <begin position="60"/>
        <end position="139"/>
    </location>
</feature>
<comment type="caution">
    <text evidence="2">The sequence shown here is derived from an EMBL/GenBank/DDBJ whole genome shotgun (WGS) entry which is preliminary data.</text>
</comment>
<keyword evidence="3" id="KW-1185">Reference proteome</keyword>
<evidence type="ECO:0000313" key="3">
    <source>
        <dbReference type="Proteomes" id="UP001645859"/>
    </source>
</evidence>
<accession>A0ABS1SDV5</accession>
<organism evidence="2 3">
    <name type="scientific">Leucobacter chromiireducens subsp. solipictus</name>
    <dbReference type="NCBI Taxonomy" id="398235"/>
    <lineage>
        <taxon>Bacteria</taxon>
        <taxon>Bacillati</taxon>
        <taxon>Actinomycetota</taxon>
        <taxon>Actinomycetes</taxon>
        <taxon>Micrococcales</taxon>
        <taxon>Microbacteriaceae</taxon>
        <taxon>Leucobacter</taxon>
    </lineage>
</organism>
<dbReference type="Proteomes" id="UP001645859">
    <property type="component" value="Unassembled WGS sequence"/>
</dbReference>
<sequence length="150" mass="16300">MTFSSQPSRRTLRGVFVLAAVPLLLLTSSCSIFSDGTPVRDDGEQGVTESGRADVDKIIVGDCLDSTTNSTVSQVPIVPCAEEHDEEVFGSFTLPPGEFPAAETLESEGWEQCDALFAEYIGLPYEESALEYYTLTPTQKSMFAFRARSA</sequence>
<proteinExistence type="predicted"/>
<evidence type="ECO:0000259" key="1">
    <source>
        <dbReference type="Pfam" id="PF13845"/>
    </source>
</evidence>
<dbReference type="InterPro" id="IPR026004">
    <property type="entry name" value="Septum_form"/>
</dbReference>
<name>A0ABS1SDV5_9MICO</name>
<evidence type="ECO:0000313" key="2">
    <source>
        <dbReference type="EMBL" id="MBL3678517.1"/>
    </source>
</evidence>
<dbReference type="RefSeq" id="WP_202343787.1">
    <property type="nucleotide sequence ID" value="NZ_BAAAPI010000002.1"/>
</dbReference>
<protein>
    <recommendedName>
        <fullName evidence="1">Septum formation-related domain-containing protein</fullName>
    </recommendedName>
</protein>
<reference evidence="2 3" key="1">
    <citation type="submission" date="2018-09" db="EMBL/GenBank/DDBJ databases">
        <title>Comparative genomics of Leucobacter spp.</title>
        <authorList>
            <person name="Reis A.C."/>
            <person name="Kolvenbach B.A."/>
            <person name="Corvini P.F.X."/>
            <person name="Nunes O.C."/>
        </authorList>
    </citation>
    <scope>NUCLEOTIDE SEQUENCE [LARGE SCALE GENOMIC DNA]</scope>
    <source>
        <strain evidence="2 3">TAN 31504</strain>
    </source>
</reference>
<gene>
    <name evidence="2" type="ORF">D3230_04285</name>
</gene>
<dbReference type="Pfam" id="PF13845">
    <property type="entry name" value="Septum_form"/>
    <property type="match status" value="1"/>
</dbReference>